<comment type="cofactor">
    <cofactor evidence="1">
        <name>a divalent metal cation</name>
        <dbReference type="ChEBI" id="CHEBI:60240"/>
    </cofactor>
</comment>
<dbReference type="NCBIfam" id="TIGR00255">
    <property type="entry name" value="YicC/YloC family endoribonuclease"/>
    <property type="match status" value="1"/>
</dbReference>
<keyword evidence="4" id="KW-0378">Hydrolase</keyword>
<feature type="domain" description="Endoribonuclease YicC-like C-terminal" evidence="7">
    <location>
        <begin position="188"/>
        <end position="304"/>
    </location>
</feature>
<evidence type="ECO:0000256" key="2">
    <source>
        <dbReference type="ARBA" id="ARBA00022722"/>
    </source>
</evidence>
<dbReference type="InterPro" id="IPR013551">
    <property type="entry name" value="YicC-like_C"/>
</dbReference>
<accession>A0A2X4SUC6</accession>
<reference evidence="8 9" key="1">
    <citation type="submission" date="2018-06" db="EMBL/GenBank/DDBJ databases">
        <authorList>
            <consortium name="Pathogen Informatics"/>
            <person name="Doyle S."/>
        </authorList>
    </citation>
    <scope>NUCLEOTIDE SEQUENCE [LARGE SCALE GENOMIC DNA]</scope>
    <source>
        <strain evidence="8 9">NCTC12858</strain>
    </source>
</reference>
<dbReference type="Pfam" id="PF03755">
    <property type="entry name" value="YicC-like_N"/>
    <property type="match status" value="1"/>
</dbReference>
<evidence type="ECO:0000259" key="7">
    <source>
        <dbReference type="Pfam" id="PF08340"/>
    </source>
</evidence>
<proteinExistence type="inferred from homology"/>
<dbReference type="Proteomes" id="UP000249300">
    <property type="component" value="Chromosome 1"/>
</dbReference>
<evidence type="ECO:0000256" key="1">
    <source>
        <dbReference type="ARBA" id="ARBA00001968"/>
    </source>
</evidence>
<feature type="domain" description="Endoribonuclease YicC-like N-terminal" evidence="6">
    <location>
        <begin position="12"/>
        <end position="170"/>
    </location>
</feature>
<dbReference type="RefSeq" id="WP_023939194.1">
    <property type="nucleotide sequence ID" value="NZ_LS483447.1"/>
</dbReference>
<gene>
    <name evidence="8" type="ORF">NCTC12858_01276</name>
</gene>
<evidence type="ECO:0000259" key="6">
    <source>
        <dbReference type="Pfam" id="PF03755"/>
    </source>
</evidence>
<dbReference type="InterPro" id="IPR005229">
    <property type="entry name" value="YicC/YloC-like"/>
</dbReference>
<dbReference type="AlphaFoldDB" id="A0A2X4SUC6"/>
<dbReference type="PANTHER" id="PTHR30636">
    <property type="entry name" value="UPF0701 PROTEIN YICC"/>
    <property type="match status" value="1"/>
</dbReference>
<keyword evidence="2" id="KW-0540">Nuclease</keyword>
<dbReference type="EMBL" id="LS483447">
    <property type="protein sequence ID" value="SQH73421.1"/>
    <property type="molecule type" value="Genomic_DNA"/>
</dbReference>
<dbReference type="InterPro" id="IPR013527">
    <property type="entry name" value="YicC-like_N"/>
</dbReference>
<evidence type="ECO:0000313" key="9">
    <source>
        <dbReference type="Proteomes" id="UP000249300"/>
    </source>
</evidence>
<dbReference type="GO" id="GO:0004521">
    <property type="term" value="F:RNA endonuclease activity"/>
    <property type="evidence" value="ECO:0007669"/>
    <property type="project" value="InterPro"/>
</dbReference>
<comment type="similarity">
    <text evidence="5">Belongs to the YicC/YloC family.</text>
</comment>
<evidence type="ECO:0000256" key="3">
    <source>
        <dbReference type="ARBA" id="ARBA00022759"/>
    </source>
</evidence>
<dbReference type="Pfam" id="PF08340">
    <property type="entry name" value="YicC-like_C"/>
    <property type="match status" value="1"/>
</dbReference>
<keyword evidence="9" id="KW-1185">Reference proteome</keyword>
<keyword evidence="3" id="KW-0255">Endonuclease</keyword>
<name>A0A2X4SUC6_9PORP</name>
<dbReference type="GO" id="GO:0016787">
    <property type="term" value="F:hydrolase activity"/>
    <property type="evidence" value="ECO:0007669"/>
    <property type="project" value="UniProtKB-KW"/>
</dbReference>
<dbReference type="KEGG" id="pcre:NCTC12858_01276"/>
<evidence type="ECO:0000256" key="4">
    <source>
        <dbReference type="ARBA" id="ARBA00022801"/>
    </source>
</evidence>
<protein>
    <submittedName>
        <fullName evidence="8">YicC-like family, N-terminal region</fullName>
    </submittedName>
</protein>
<evidence type="ECO:0000256" key="5">
    <source>
        <dbReference type="ARBA" id="ARBA00035648"/>
    </source>
</evidence>
<evidence type="ECO:0000313" key="8">
    <source>
        <dbReference type="EMBL" id="SQH73421.1"/>
    </source>
</evidence>
<dbReference type="PANTHER" id="PTHR30636:SF3">
    <property type="entry name" value="UPF0701 PROTEIN YICC"/>
    <property type="match status" value="1"/>
</dbReference>
<sequence>MAFFLNPHLIMILSMTGFGKASTIIGMYKVTATVRSLNSKQLDLSTRIASRYRERELELRTRIGKKLIRGKADFTLFIEPINANNELAPFSKAAATEYVDLIRQLCQELDMAEPDNLLQIALSIPKVYKEKEEEEDSDVGEAEWSEILSLTDRALNEFSKFREQEGQMLQQVFTNAIGRINQMVDKIETIEPLRIESVRRQIEERLSQLPSDIVYDKGRLEQELIYYIEKLDVSEERNRLRNHLNYFVDTMNLEPGQGKKLGFIAQEIGREINTLGSKSNEVRMQQLVVEMKDELEQIREQVLNTL</sequence>
<organism evidence="8 9">
    <name type="scientific">Porphyromonas crevioricanis</name>
    <dbReference type="NCBI Taxonomy" id="393921"/>
    <lineage>
        <taxon>Bacteria</taxon>
        <taxon>Pseudomonadati</taxon>
        <taxon>Bacteroidota</taxon>
        <taxon>Bacteroidia</taxon>
        <taxon>Bacteroidales</taxon>
        <taxon>Porphyromonadaceae</taxon>
        <taxon>Porphyromonas</taxon>
    </lineage>
</organism>